<evidence type="ECO:0000313" key="1">
    <source>
        <dbReference type="EMBL" id="MBH1639232.1"/>
    </source>
</evidence>
<protein>
    <submittedName>
        <fullName evidence="1">Uncharacterized protein</fullName>
    </submittedName>
</protein>
<sequence length="279" mass="31579">MSDAADSFVEKTFDEFTEKTEITHVQQFMWGEGNLYIRDYLDEVAISSENLSAFNARFTLRRVKTAELDVLVLDCVVIRADDWFHARDGVIIFNCDQVNQRVEFTEQDTQVEHIGGQLFCFENGRYIISEALLKTICAAQVLKVRIQGATVHSDPPLDWCQGFQKYCRQFYNNVYDASAWPEAVAGGLPPPAKTGCFIATAAMGSYEDGSVRVLRRYRDRVLRRTAAGRRFVRLYYRCSPPVARLIEGSALARGATRVLLVAPLAAWARRRLSANMIEA</sequence>
<dbReference type="Proteomes" id="UP000616785">
    <property type="component" value="Unassembled WGS sequence"/>
</dbReference>
<gene>
    <name evidence="1" type="ORF">I5U57_07230</name>
</gene>
<accession>A0AA41CCA7</accession>
<evidence type="ECO:0000313" key="2">
    <source>
        <dbReference type="Proteomes" id="UP000616785"/>
    </source>
</evidence>
<reference evidence="1" key="1">
    <citation type="submission" date="2020-11" db="EMBL/GenBank/DDBJ databases">
        <title>Enhanced detection system for hospital associated transmission using whole genome sequencing surveillance.</title>
        <authorList>
            <person name="Harrison L.H."/>
            <person name="Van Tyne D."/>
            <person name="Marsh J.W."/>
            <person name="Griffith M.P."/>
            <person name="Snyder D.J."/>
            <person name="Cooper V.S."/>
            <person name="Mustapha M."/>
        </authorList>
    </citation>
    <scope>NUCLEOTIDE SEQUENCE</scope>
    <source>
        <strain evidence="1">STEN00092</strain>
    </source>
</reference>
<name>A0AA41CCA7_STEMA</name>
<proteinExistence type="predicted"/>
<dbReference type="NCBIfam" id="NF041770">
    <property type="entry name" value="CFI_box_CTERM"/>
    <property type="match status" value="1"/>
</dbReference>
<organism evidence="1 2">
    <name type="scientific">Stenotrophomonas maltophilia</name>
    <name type="common">Pseudomonas maltophilia</name>
    <name type="synonym">Xanthomonas maltophilia</name>
    <dbReference type="NCBI Taxonomy" id="40324"/>
    <lineage>
        <taxon>Bacteria</taxon>
        <taxon>Pseudomonadati</taxon>
        <taxon>Pseudomonadota</taxon>
        <taxon>Gammaproteobacteria</taxon>
        <taxon>Lysobacterales</taxon>
        <taxon>Lysobacteraceae</taxon>
        <taxon>Stenotrophomonas</taxon>
        <taxon>Stenotrophomonas maltophilia group</taxon>
    </lineage>
</organism>
<dbReference type="AlphaFoldDB" id="A0AA41CCA7"/>
<dbReference type="EMBL" id="JADUNO010000016">
    <property type="protein sequence ID" value="MBH1639232.1"/>
    <property type="molecule type" value="Genomic_DNA"/>
</dbReference>
<dbReference type="InterPro" id="IPR049886">
    <property type="entry name" value="CFI_box_CTERM_dom"/>
</dbReference>
<comment type="caution">
    <text evidence="1">The sequence shown here is derived from an EMBL/GenBank/DDBJ whole genome shotgun (WGS) entry which is preliminary data.</text>
</comment>